<dbReference type="RefSeq" id="WP_036580551.1">
    <property type="nucleotide sequence ID" value="NZ_KK082131.1"/>
</dbReference>
<dbReference type="SUPFAM" id="SSF55874">
    <property type="entry name" value="ATPase domain of HSP90 chaperone/DNA topoisomerase II/histidine kinase"/>
    <property type="match status" value="1"/>
</dbReference>
<accession>A0A9W5W7T8</accession>
<dbReference type="PANTHER" id="PTHR34220:SF7">
    <property type="entry name" value="SENSOR HISTIDINE KINASE YPDA"/>
    <property type="match status" value="1"/>
</dbReference>
<proteinExistence type="predicted"/>
<dbReference type="SUPFAM" id="SSF55781">
    <property type="entry name" value="GAF domain-like"/>
    <property type="match status" value="1"/>
</dbReference>
<keyword evidence="9" id="KW-0067">ATP-binding</keyword>
<dbReference type="AlphaFoldDB" id="A0A9W5W7T8"/>
<dbReference type="InterPro" id="IPR010559">
    <property type="entry name" value="Sig_transdc_His_kin_internal"/>
</dbReference>
<dbReference type="SMART" id="SM00387">
    <property type="entry name" value="HATPase_c"/>
    <property type="match status" value="1"/>
</dbReference>
<gene>
    <name evidence="15" type="ORF">BG53_00610</name>
</gene>
<evidence type="ECO:0000256" key="8">
    <source>
        <dbReference type="ARBA" id="ARBA00022777"/>
    </source>
</evidence>
<dbReference type="InterPro" id="IPR003594">
    <property type="entry name" value="HATPase_dom"/>
</dbReference>
<evidence type="ECO:0000256" key="2">
    <source>
        <dbReference type="ARBA" id="ARBA00004651"/>
    </source>
</evidence>
<feature type="transmembrane region" description="Helical" evidence="13">
    <location>
        <begin position="116"/>
        <end position="139"/>
    </location>
</feature>
<feature type="transmembrane region" description="Helical" evidence="13">
    <location>
        <begin position="151"/>
        <end position="173"/>
    </location>
</feature>
<dbReference type="GO" id="GO:0000155">
    <property type="term" value="F:phosphorelay sensor kinase activity"/>
    <property type="evidence" value="ECO:0007669"/>
    <property type="project" value="InterPro"/>
</dbReference>
<dbReference type="InterPro" id="IPR005467">
    <property type="entry name" value="His_kinase_dom"/>
</dbReference>
<evidence type="ECO:0000256" key="13">
    <source>
        <dbReference type="SAM" id="Phobius"/>
    </source>
</evidence>
<keyword evidence="6 13" id="KW-0812">Transmembrane</keyword>
<evidence type="ECO:0000313" key="16">
    <source>
        <dbReference type="Proteomes" id="UP000053750"/>
    </source>
</evidence>
<dbReference type="InterPro" id="IPR004358">
    <property type="entry name" value="Sig_transdc_His_kin-like_C"/>
</dbReference>
<evidence type="ECO:0000256" key="9">
    <source>
        <dbReference type="ARBA" id="ARBA00022840"/>
    </source>
</evidence>
<evidence type="ECO:0000256" key="7">
    <source>
        <dbReference type="ARBA" id="ARBA00022741"/>
    </source>
</evidence>
<keyword evidence="12 13" id="KW-0472">Membrane</keyword>
<evidence type="ECO:0000313" key="15">
    <source>
        <dbReference type="EMBL" id="EXX89143.1"/>
    </source>
</evidence>
<keyword evidence="7" id="KW-0547">Nucleotide-binding</keyword>
<evidence type="ECO:0000256" key="5">
    <source>
        <dbReference type="ARBA" id="ARBA00022679"/>
    </source>
</evidence>
<evidence type="ECO:0000256" key="12">
    <source>
        <dbReference type="ARBA" id="ARBA00023136"/>
    </source>
</evidence>
<sequence>MWELLPMMFERLGIIVTVAFVMTRFSYFRRLIDQKEITTRQQINIILMFGCFGIIGTYTGLTVNANQLDISRWTLGVSEEEAIANSRVIGIVVAGLLGGIKVGVGAGLIAGAHRLLLGGFTGFACGLSTVVAGILTGWIRNRLRRDSHSSALTAWWVGMLAESVQMLIILLVARPFDQAWSLVQNIAVPMILANGVGSALFIVIIRSVIREEEKNGAVQAQKALRLADRTLKYMQRGMSASSADKACRIILSEVESAAVAISDGRSILAHVGLGEDHHHPGDADAHGLPPAFRTVLHTGTWMKESGGDICCARPDCTLQAAIVAPLLENDKVVGTLTFYYISEKAITPTVIELITGLSRLLSRQLVLGQVQRYQRLAAEAEIKALQAQISPHFMFNTLNTVVSLTRTDPSKARKLLIALSRFLRQNVSGSQNDRVPLSVELDHVKAYLQIQETRFIDKLNVTYDIDERALTREVPSMLLQPLVENALKHGLKPMKPGSEIRIRIREELQGVLVSVEDNGRGIEPERMRQLAEKPLPSNENTGIGLYNVNKRLLHTFGESAGLQMDSEPGRGSRFRFLIPTEVEEALHYERTRESFSG</sequence>
<feature type="transmembrane region" description="Helical" evidence="13">
    <location>
        <begin position="185"/>
        <end position="205"/>
    </location>
</feature>
<dbReference type="GO" id="GO:0005524">
    <property type="term" value="F:ATP binding"/>
    <property type="evidence" value="ECO:0007669"/>
    <property type="project" value="UniProtKB-KW"/>
</dbReference>
<dbReference type="EMBL" id="JFHU01000106">
    <property type="protein sequence ID" value="EXX89143.1"/>
    <property type="molecule type" value="Genomic_DNA"/>
</dbReference>
<reference evidence="15 16" key="1">
    <citation type="submission" date="2014-02" db="EMBL/GenBank/DDBJ databases">
        <title>Genome sequence of Paenibacillus darwinianus reveals adaptive mechanisms for survival in Antarctic soils.</title>
        <authorList>
            <person name="Dsouza M."/>
            <person name="Taylor M.W."/>
            <person name="Turner S.J."/>
            <person name="Aislabie J."/>
        </authorList>
    </citation>
    <scope>NUCLEOTIDE SEQUENCE [LARGE SCALE GENOMIC DNA]</scope>
    <source>
        <strain evidence="15 16">CE1</strain>
    </source>
</reference>
<dbReference type="Pfam" id="PF06580">
    <property type="entry name" value="His_kinase"/>
    <property type="match status" value="1"/>
</dbReference>
<keyword evidence="5" id="KW-0808">Transferase</keyword>
<keyword evidence="10 13" id="KW-1133">Transmembrane helix</keyword>
<protein>
    <recommendedName>
        <fullName evidence="3">histidine kinase</fullName>
        <ecNumber evidence="3">2.7.13.3</ecNumber>
    </recommendedName>
</protein>
<evidence type="ECO:0000256" key="1">
    <source>
        <dbReference type="ARBA" id="ARBA00000085"/>
    </source>
</evidence>
<evidence type="ECO:0000256" key="10">
    <source>
        <dbReference type="ARBA" id="ARBA00022989"/>
    </source>
</evidence>
<keyword evidence="8 15" id="KW-0418">Kinase</keyword>
<comment type="caution">
    <text evidence="15">The sequence shown here is derived from an EMBL/GenBank/DDBJ whole genome shotgun (WGS) entry which is preliminary data.</text>
</comment>
<feature type="domain" description="Histidine kinase" evidence="14">
    <location>
        <begin position="478"/>
        <end position="582"/>
    </location>
</feature>
<dbReference type="OrthoDB" id="9776552at2"/>
<dbReference type="EC" id="2.7.13.3" evidence="3"/>
<dbReference type="Pfam" id="PF07694">
    <property type="entry name" value="5TM-5TMR_LYT"/>
    <property type="match status" value="1"/>
</dbReference>
<dbReference type="PRINTS" id="PR00344">
    <property type="entry name" value="BCTRLSENSOR"/>
</dbReference>
<dbReference type="Gene3D" id="3.30.565.10">
    <property type="entry name" value="Histidine kinase-like ATPase, C-terminal domain"/>
    <property type="match status" value="1"/>
</dbReference>
<evidence type="ECO:0000259" key="14">
    <source>
        <dbReference type="PROSITE" id="PS50109"/>
    </source>
</evidence>
<feature type="transmembrane region" description="Helical" evidence="13">
    <location>
        <begin position="83"/>
        <end position="104"/>
    </location>
</feature>
<dbReference type="InterPro" id="IPR011620">
    <property type="entry name" value="Sig_transdc_His_kinase_LytS_TM"/>
</dbReference>
<comment type="subcellular location">
    <subcellularLocation>
        <location evidence="2">Cell membrane</location>
        <topology evidence="2">Multi-pass membrane protein</topology>
    </subcellularLocation>
</comment>
<feature type="transmembrane region" description="Helical" evidence="13">
    <location>
        <begin position="44"/>
        <end position="63"/>
    </location>
</feature>
<dbReference type="PANTHER" id="PTHR34220">
    <property type="entry name" value="SENSOR HISTIDINE KINASE YPDA"/>
    <property type="match status" value="1"/>
</dbReference>
<comment type="catalytic activity">
    <reaction evidence="1">
        <text>ATP + protein L-histidine = ADP + protein N-phospho-L-histidine.</text>
        <dbReference type="EC" id="2.7.13.3"/>
    </reaction>
</comment>
<evidence type="ECO:0000256" key="6">
    <source>
        <dbReference type="ARBA" id="ARBA00022692"/>
    </source>
</evidence>
<evidence type="ECO:0000256" key="11">
    <source>
        <dbReference type="ARBA" id="ARBA00023012"/>
    </source>
</evidence>
<organism evidence="15 16">
    <name type="scientific">Paenibacillus darwinianus</name>
    <dbReference type="NCBI Taxonomy" id="1380763"/>
    <lineage>
        <taxon>Bacteria</taxon>
        <taxon>Bacillati</taxon>
        <taxon>Bacillota</taxon>
        <taxon>Bacilli</taxon>
        <taxon>Bacillales</taxon>
        <taxon>Paenibacillaceae</taxon>
        <taxon>Paenibacillus</taxon>
    </lineage>
</organism>
<dbReference type="InterPro" id="IPR036890">
    <property type="entry name" value="HATPase_C_sf"/>
</dbReference>
<keyword evidence="11" id="KW-0902">Two-component regulatory system</keyword>
<keyword evidence="16" id="KW-1185">Reference proteome</keyword>
<dbReference type="PROSITE" id="PS50109">
    <property type="entry name" value="HIS_KIN"/>
    <property type="match status" value="1"/>
</dbReference>
<keyword evidence="4" id="KW-1003">Cell membrane</keyword>
<name>A0A9W5W7T8_9BACL</name>
<dbReference type="Proteomes" id="UP000053750">
    <property type="component" value="Unassembled WGS sequence"/>
</dbReference>
<dbReference type="Pfam" id="PF02518">
    <property type="entry name" value="HATPase_c"/>
    <property type="match status" value="1"/>
</dbReference>
<evidence type="ECO:0000256" key="4">
    <source>
        <dbReference type="ARBA" id="ARBA00022475"/>
    </source>
</evidence>
<dbReference type="InterPro" id="IPR050640">
    <property type="entry name" value="Bact_2-comp_sensor_kinase"/>
</dbReference>
<evidence type="ECO:0000256" key="3">
    <source>
        <dbReference type="ARBA" id="ARBA00012438"/>
    </source>
</evidence>
<dbReference type="GO" id="GO:0005886">
    <property type="term" value="C:plasma membrane"/>
    <property type="evidence" value="ECO:0007669"/>
    <property type="project" value="UniProtKB-SubCell"/>
</dbReference>
<dbReference type="GO" id="GO:0071555">
    <property type="term" value="P:cell wall organization"/>
    <property type="evidence" value="ECO:0007669"/>
    <property type="project" value="InterPro"/>
</dbReference>